<evidence type="ECO:0000313" key="1">
    <source>
        <dbReference type="EMBL" id="AYB35326.1"/>
    </source>
</evidence>
<dbReference type="AlphaFoldDB" id="A0A385SXF7"/>
<dbReference type="EMBL" id="CP032382">
    <property type="protein sequence ID" value="AYB35326.1"/>
    <property type="molecule type" value="Genomic_DNA"/>
</dbReference>
<dbReference type="Proteomes" id="UP000266183">
    <property type="component" value="Chromosome"/>
</dbReference>
<organism evidence="1 2">
    <name type="scientific">Chryseolinea soli</name>
    <dbReference type="NCBI Taxonomy" id="2321403"/>
    <lineage>
        <taxon>Bacteria</taxon>
        <taxon>Pseudomonadati</taxon>
        <taxon>Bacteroidota</taxon>
        <taxon>Cytophagia</taxon>
        <taxon>Cytophagales</taxon>
        <taxon>Fulvivirgaceae</taxon>
        <taxon>Chryseolinea</taxon>
    </lineage>
</organism>
<name>A0A385SXF7_9BACT</name>
<protein>
    <submittedName>
        <fullName evidence="1">Uncharacterized protein</fullName>
    </submittedName>
</protein>
<proteinExistence type="predicted"/>
<sequence length="335" mass="37263">MAIGTQTAKGTLDVYTPLPSLGTYESQYWSTDNPGYSLKLRNTWSNTYGITQEFIQRSAGTDYPVLSFFSGKVGIGTSTAAARFEVNYNLPGQGTHDIQQWSVGNTAYTMRLQAVWNNNGIAHKFVQRFNNTDYPLLYFYSGNVGIGTPGAPAARLDVNFDLPAPGVYDVQQWSVGNPSHNLRVQAYWDNTSGISERIVQRFNGADYPVLSFYSGNVGIGVSKPGDIDAKLAVRGTIHAQEVLVDLSGAVAPDYVFEQTYALPTLAETEQYIKDNKHLPEIPSASQLEKNGIKVMEMNLLLLKKIEEMTLHLIQQEKMIQEQNKRISELESFIKK</sequence>
<gene>
    <name evidence="1" type="ORF">D4L85_34180</name>
</gene>
<keyword evidence="2" id="KW-1185">Reference proteome</keyword>
<reference evidence="2" key="1">
    <citation type="submission" date="2018-09" db="EMBL/GenBank/DDBJ databases">
        <title>Chryseolinea sp. KIS68-18 isolated from soil.</title>
        <authorList>
            <person name="Weon H.-Y."/>
            <person name="Kwon S.-W."/>
            <person name="Lee S.A."/>
        </authorList>
    </citation>
    <scope>NUCLEOTIDE SEQUENCE [LARGE SCALE GENOMIC DNA]</scope>
    <source>
        <strain evidence="2">KIS68-18</strain>
    </source>
</reference>
<accession>A0A385SXF7</accession>
<evidence type="ECO:0000313" key="2">
    <source>
        <dbReference type="Proteomes" id="UP000266183"/>
    </source>
</evidence>
<dbReference type="KEGG" id="chk:D4L85_34180"/>